<evidence type="ECO:0000256" key="1">
    <source>
        <dbReference type="ARBA" id="ARBA00022679"/>
    </source>
</evidence>
<dbReference type="EMBL" id="BJXJ01000008">
    <property type="protein sequence ID" value="GEM74968.1"/>
    <property type="molecule type" value="Genomic_DNA"/>
</dbReference>
<feature type="domain" description="N-acetyltransferase" evidence="3">
    <location>
        <begin position="3"/>
        <end position="151"/>
    </location>
</feature>
<accession>A0A511QCE3</accession>
<keyword evidence="2" id="KW-0012">Acyltransferase</keyword>
<dbReference type="RefSeq" id="WP_039983471.1">
    <property type="nucleotide sequence ID" value="NZ_BAOJ01000208.1"/>
</dbReference>
<dbReference type="SUPFAM" id="SSF55729">
    <property type="entry name" value="Acyl-CoA N-acyltransferases (Nat)"/>
    <property type="match status" value="1"/>
</dbReference>
<organism evidence="4 5">
    <name type="scientific">Vibrio sagamiensis NBRC 104589</name>
    <dbReference type="NCBI Taxonomy" id="1219064"/>
    <lineage>
        <taxon>Bacteria</taxon>
        <taxon>Pseudomonadati</taxon>
        <taxon>Pseudomonadota</taxon>
        <taxon>Gammaproteobacteria</taxon>
        <taxon>Vibrionales</taxon>
        <taxon>Vibrionaceae</taxon>
        <taxon>Vibrio</taxon>
    </lineage>
</organism>
<dbReference type="CDD" id="cd04301">
    <property type="entry name" value="NAT_SF"/>
    <property type="match status" value="1"/>
</dbReference>
<keyword evidence="1 4" id="KW-0808">Transferase</keyword>
<dbReference type="Pfam" id="PF00583">
    <property type="entry name" value="Acetyltransf_1"/>
    <property type="match status" value="1"/>
</dbReference>
<comment type="caution">
    <text evidence="4">The sequence shown here is derived from an EMBL/GenBank/DDBJ whole genome shotgun (WGS) entry which is preliminary data.</text>
</comment>
<dbReference type="InterPro" id="IPR050680">
    <property type="entry name" value="YpeA/RimI_acetyltransf"/>
</dbReference>
<evidence type="ECO:0000313" key="4">
    <source>
        <dbReference type="EMBL" id="GEM74968.1"/>
    </source>
</evidence>
<evidence type="ECO:0000256" key="2">
    <source>
        <dbReference type="ARBA" id="ARBA00023315"/>
    </source>
</evidence>
<evidence type="ECO:0000259" key="3">
    <source>
        <dbReference type="PROSITE" id="PS51186"/>
    </source>
</evidence>
<gene>
    <name evidence="4" type="ORF">VSA01S_10800</name>
</gene>
<protein>
    <submittedName>
        <fullName evidence="4">Acetyltransferase</fullName>
    </submittedName>
</protein>
<dbReference type="OrthoDB" id="9789605at2"/>
<dbReference type="Gene3D" id="3.40.630.30">
    <property type="match status" value="1"/>
</dbReference>
<keyword evidence="5" id="KW-1185">Reference proteome</keyword>
<reference evidence="4 5" key="1">
    <citation type="submission" date="2019-07" db="EMBL/GenBank/DDBJ databases">
        <title>Whole genome shotgun sequence of Vibrio sagamiensis NBRC 104589.</title>
        <authorList>
            <person name="Hosoyama A."/>
            <person name="Uohara A."/>
            <person name="Ohji S."/>
            <person name="Ichikawa N."/>
        </authorList>
    </citation>
    <scope>NUCLEOTIDE SEQUENCE [LARGE SCALE GENOMIC DNA]</scope>
    <source>
        <strain evidence="4 5">NBRC 104589</strain>
    </source>
</reference>
<dbReference type="PANTHER" id="PTHR43420:SF12">
    <property type="entry name" value="N-ACETYLTRANSFERASE DOMAIN-CONTAINING PROTEIN"/>
    <property type="match status" value="1"/>
</dbReference>
<sequence length="151" mass="17328">MELEYRSAKLEDLESLVILLADDLLGSQREDTSIPLNSAYLEALEAIQRDPNNDLIVVEFEKKLVGMFQITYIPYLTHTGGWRSLIESVRIHSDYRGQGLGEQMFTQAVELAKKKGCRIIQLTSDKQRLDAIRFYEKFGFKATHEGFKLVL</sequence>
<dbReference type="InterPro" id="IPR000182">
    <property type="entry name" value="GNAT_dom"/>
</dbReference>
<dbReference type="Proteomes" id="UP000321922">
    <property type="component" value="Unassembled WGS sequence"/>
</dbReference>
<proteinExistence type="predicted"/>
<dbReference type="AlphaFoldDB" id="A0A511QCE3"/>
<dbReference type="PANTHER" id="PTHR43420">
    <property type="entry name" value="ACETYLTRANSFERASE"/>
    <property type="match status" value="1"/>
</dbReference>
<evidence type="ECO:0000313" key="5">
    <source>
        <dbReference type="Proteomes" id="UP000321922"/>
    </source>
</evidence>
<dbReference type="InterPro" id="IPR016181">
    <property type="entry name" value="Acyl_CoA_acyltransferase"/>
</dbReference>
<name>A0A511QCE3_9VIBR</name>
<dbReference type="GO" id="GO:0016747">
    <property type="term" value="F:acyltransferase activity, transferring groups other than amino-acyl groups"/>
    <property type="evidence" value="ECO:0007669"/>
    <property type="project" value="InterPro"/>
</dbReference>
<dbReference type="PROSITE" id="PS51186">
    <property type="entry name" value="GNAT"/>
    <property type="match status" value="1"/>
</dbReference>